<keyword evidence="3" id="KW-1133">Transmembrane helix</keyword>
<reference evidence="5" key="1">
    <citation type="submission" date="2025-02" db="EMBL/GenBank/DDBJ databases">
        <title>Complete genome sequences of 52 Bacillus and Priestia strains isolated from West-African fermentations and 26 reference strains from the DSMZ collection.</title>
        <authorList>
            <person name="Wiedenbein E.S."/>
            <person name="Canoy T.S."/>
            <person name="Hui Y."/>
            <person name="Parkouda C."/>
            <person name="Dawende C."/>
            <person name="Ametefe E."/>
            <person name="Jespersen L."/>
            <person name="Nielsen D.S."/>
        </authorList>
    </citation>
    <scope>NUCLEOTIDE SEQUENCE</scope>
    <source>
        <strain evidence="5">PRO56</strain>
    </source>
</reference>
<dbReference type="Gene3D" id="1.20.120.20">
    <property type="entry name" value="Apolipoprotein"/>
    <property type="match status" value="2"/>
</dbReference>
<proteinExistence type="predicted"/>
<feature type="compositionally biased region" description="Polar residues" evidence="2">
    <location>
        <begin position="893"/>
        <end position="905"/>
    </location>
</feature>
<dbReference type="InterPro" id="IPR010090">
    <property type="entry name" value="Phage_tape_meas"/>
</dbReference>
<dbReference type="Proteomes" id="UP001214898">
    <property type="component" value="Chromosome"/>
</dbReference>
<evidence type="ECO:0000313" key="6">
    <source>
        <dbReference type="Proteomes" id="UP001214898"/>
    </source>
</evidence>
<evidence type="ECO:0000256" key="3">
    <source>
        <dbReference type="SAM" id="Phobius"/>
    </source>
</evidence>
<evidence type="ECO:0000256" key="2">
    <source>
        <dbReference type="SAM" id="MobiDB-lite"/>
    </source>
</evidence>
<dbReference type="EMBL" id="CP120576">
    <property type="protein sequence ID" value="WEY84786.1"/>
    <property type="molecule type" value="Genomic_DNA"/>
</dbReference>
<evidence type="ECO:0000313" key="5">
    <source>
        <dbReference type="EMBL" id="WEY84786.1"/>
    </source>
</evidence>
<accession>A0AAX3RLJ3</accession>
<keyword evidence="1" id="KW-1188">Viral release from host cell</keyword>
<dbReference type="PANTHER" id="PTHR37813:SF1">
    <property type="entry name" value="FELS-2 PROPHAGE PROTEIN"/>
    <property type="match status" value="1"/>
</dbReference>
<dbReference type="Pfam" id="PF05017">
    <property type="entry name" value="TMP"/>
    <property type="match status" value="9"/>
</dbReference>
<feature type="transmembrane region" description="Helical" evidence="3">
    <location>
        <begin position="444"/>
        <end position="466"/>
    </location>
</feature>
<dbReference type="AlphaFoldDB" id="A0AAX3RLJ3"/>
<sequence>MAAAGRIEINTSLNRQGAERDFQRLQSTMKSGARRMKSVGETMSKAITVPLAGLGAAAISSAKSVNDAQAKIQSSLGVTKKEAENLTNVARNIYKAGFGESLDQVSDALIQTKQNMKNINSEAELQTATKNALALAKAFDTDVNEVTRGGGQLMQAFGIDSQKAFDLMAYGADHGLDFSNELFDNLSEYAPLFAKMGYSADEYFKLLIAGSNNGAYNLDYVNDVFKEFQIRVKDGSKSTEQAMGQLSSGTQKVWKDFLQGKGTVKDVANAVLPELKGMDDQVAANNIGVALFGTKWEDLEADALYSMGNINGSLDEANGAMGRVTKAQEESFGQRFQKALRSTAEALVPIGNIILDLAMRALPYVEKAIKVVSDAFNSLSPTGQAVVVVMGGIAAAIGPLLMVLSSMLPAITAIVTNFGTVVTVATKVGGAIKSIGTVFGVVSKLFMANPILIAITAIAAAVYLVIKYWEPISEFFKGLWEGIVSVAKTIWDGLKAYFTFQFNLYKTIFTTVWNAIKSFAEAVWNGIVVAAQTIWEGLKLYFTTLLNFYKTIFTTVWNGIKTAVTAVWNGIVTAGKAIWESLKTFFTNLLNGFKKVFTTIWNGIKTVLTTVWKGISSVAKTVWNALKTYFTNALNFYKSLFSRIWNGIKSTVVNIWKGISSTGKSIWNGLKSFFSNLWNGIKNTASRVFNGMKTVVNNIWNGMKSSARSAWNLIKTYVVNPVNNIKNKVVSAFNNIKSGVLGVWDGIKSGIRSSINWIIGKINSFTGGFSSKLKVLNKIPGVNIPSIPKIPMLATGGRVLRGKAIVGEAGPELLDATGSTTKVIPLSSKEKAAGISGALGNINPTNINNNFDLSAMAKAIQQLSQAVLNHPIEVNIPAIRTDLSVNGRQFASATQKDMTQAQQRQAFRDKRRYK</sequence>
<feature type="region of interest" description="Disordered" evidence="2">
    <location>
        <begin position="893"/>
        <end position="914"/>
    </location>
</feature>
<feature type="transmembrane region" description="Helical" evidence="3">
    <location>
        <begin position="411"/>
        <end position="432"/>
    </location>
</feature>
<gene>
    <name evidence="5" type="ORF">P5633_21635</name>
</gene>
<keyword evidence="3" id="KW-0812">Transmembrane</keyword>
<evidence type="ECO:0000256" key="1">
    <source>
        <dbReference type="ARBA" id="ARBA00022612"/>
    </source>
</evidence>
<keyword evidence="3" id="KW-0472">Membrane</keyword>
<evidence type="ECO:0000259" key="4">
    <source>
        <dbReference type="Pfam" id="PF10145"/>
    </source>
</evidence>
<feature type="domain" description="Phage tail tape measure protein" evidence="4">
    <location>
        <begin position="121"/>
        <end position="293"/>
    </location>
</feature>
<organism evidence="5 6">
    <name type="scientific">Bacillus subtilis</name>
    <dbReference type="NCBI Taxonomy" id="1423"/>
    <lineage>
        <taxon>Bacteria</taxon>
        <taxon>Bacillati</taxon>
        <taxon>Bacillota</taxon>
        <taxon>Bacilli</taxon>
        <taxon>Bacillales</taxon>
        <taxon>Bacillaceae</taxon>
        <taxon>Bacillus</taxon>
    </lineage>
</organism>
<dbReference type="InterPro" id="IPR007713">
    <property type="entry name" value="TMP_rpt"/>
</dbReference>
<dbReference type="PANTHER" id="PTHR37813">
    <property type="entry name" value="FELS-2 PROPHAGE PROTEIN"/>
    <property type="match status" value="1"/>
</dbReference>
<protein>
    <submittedName>
        <fullName evidence="5">Phage tail tape measure protein</fullName>
    </submittedName>
</protein>
<dbReference type="Pfam" id="PF10145">
    <property type="entry name" value="PhageMin_Tail"/>
    <property type="match status" value="1"/>
</dbReference>
<name>A0AAX3RLJ3_BACIU</name>